<reference evidence="2 3" key="1">
    <citation type="journal article" date="2020" name="Microorganisms">
        <title>Osmotic Adaptation and Compatible Solute Biosynthesis of Phototrophic Bacteria as Revealed from Genome Analyses.</title>
        <authorList>
            <person name="Imhoff J.F."/>
            <person name="Rahn T."/>
            <person name="Kunzel S."/>
            <person name="Keller A."/>
            <person name="Neulinger S.C."/>
        </authorList>
    </citation>
    <scope>NUCLEOTIDE SEQUENCE [LARGE SCALE GENOMIC DNA]</scope>
    <source>
        <strain evidence="2 3">DSM 15382</strain>
    </source>
</reference>
<keyword evidence="3" id="KW-1185">Reference proteome</keyword>
<dbReference type="Gene3D" id="3.30.450.20">
    <property type="entry name" value="PAS domain"/>
    <property type="match status" value="1"/>
</dbReference>
<proteinExistence type="predicted"/>
<dbReference type="EMBL" id="NRSG01000148">
    <property type="protein sequence ID" value="MBK1660119.1"/>
    <property type="molecule type" value="Genomic_DNA"/>
</dbReference>
<accession>A0ABS1CZZ4</accession>
<dbReference type="InterPro" id="IPR000014">
    <property type="entry name" value="PAS"/>
</dbReference>
<dbReference type="SMART" id="SM00091">
    <property type="entry name" value="PAS"/>
    <property type="match status" value="1"/>
</dbReference>
<sequence>MLPMTRDFLTLCPGPIDVASGADLVTQAALFRLIVENTVEVIVRYDSNYRRVYISPSSREMLGYDPAEMLGKPAYELNHPDDLERANRTLRGIGPGNPCSKLIFRLRRKDGVYIWLETLYHRVAWVSGVNA</sequence>
<name>A0ABS1CZZ4_9PROT</name>
<evidence type="ECO:0000313" key="2">
    <source>
        <dbReference type="EMBL" id="MBK1660119.1"/>
    </source>
</evidence>
<dbReference type="NCBIfam" id="TIGR00229">
    <property type="entry name" value="sensory_box"/>
    <property type="match status" value="1"/>
</dbReference>
<dbReference type="InterPro" id="IPR013655">
    <property type="entry name" value="PAS_fold_3"/>
</dbReference>
<gene>
    <name evidence="2" type="ORF">CKO45_17955</name>
</gene>
<dbReference type="PROSITE" id="PS50112">
    <property type="entry name" value="PAS"/>
    <property type="match status" value="1"/>
</dbReference>
<dbReference type="InterPro" id="IPR035965">
    <property type="entry name" value="PAS-like_dom_sf"/>
</dbReference>
<evidence type="ECO:0000259" key="1">
    <source>
        <dbReference type="PROSITE" id="PS50112"/>
    </source>
</evidence>
<dbReference type="Pfam" id="PF08447">
    <property type="entry name" value="PAS_3"/>
    <property type="match status" value="1"/>
</dbReference>
<protein>
    <recommendedName>
        <fullName evidence="1">PAS domain-containing protein</fullName>
    </recommendedName>
</protein>
<feature type="domain" description="PAS" evidence="1">
    <location>
        <begin position="27"/>
        <end position="97"/>
    </location>
</feature>
<dbReference type="SUPFAM" id="SSF55785">
    <property type="entry name" value="PYP-like sensor domain (PAS domain)"/>
    <property type="match status" value="1"/>
</dbReference>
<dbReference type="Proteomes" id="UP000697995">
    <property type="component" value="Unassembled WGS sequence"/>
</dbReference>
<comment type="caution">
    <text evidence="2">The sequence shown here is derived from an EMBL/GenBank/DDBJ whole genome shotgun (WGS) entry which is preliminary data.</text>
</comment>
<organism evidence="2 3">
    <name type="scientific">Paracraurococcus ruber</name>
    <dbReference type="NCBI Taxonomy" id="77675"/>
    <lineage>
        <taxon>Bacteria</taxon>
        <taxon>Pseudomonadati</taxon>
        <taxon>Pseudomonadota</taxon>
        <taxon>Alphaproteobacteria</taxon>
        <taxon>Acetobacterales</taxon>
        <taxon>Roseomonadaceae</taxon>
        <taxon>Paracraurococcus</taxon>
    </lineage>
</organism>
<dbReference type="CDD" id="cd00130">
    <property type="entry name" value="PAS"/>
    <property type="match status" value="1"/>
</dbReference>
<evidence type="ECO:0000313" key="3">
    <source>
        <dbReference type="Proteomes" id="UP000697995"/>
    </source>
</evidence>